<comment type="caution">
    <text evidence="2">The sequence shown here is derived from an EMBL/GenBank/DDBJ whole genome shotgun (WGS) entry which is preliminary data.</text>
</comment>
<name>A0A8J7QCP4_9BACT</name>
<protein>
    <submittedName>
        <fullName evidence="2">Tetratricopeptide repeat protein</fullName>
    </submittedName>
</protein>
<feature type="repeat" description="TPR" evidence="1">
    <location>
        <begin position="114"/>
        <end position="147"/>
    </location>
</feature>
<dbReference type="AlphaFoldDB" id="A0A8J7QCP4"/>
<dbReference type="RefSeq" id="WP_207861672.1">
    <property type="nucleotide sequence ID" value="NZ_JAFREP010000026.1"/>
</dbReference>
<dbReference type="Proteomes" id="UP000664417">
    <property type="component" value="Unassembled WGS sequence"/>
</dbReference>
<dbReference type="Pfam" id="PF14559">
    <property type="entry name" value="TPR_19"/>
    <property type="match status" value="1"/>
</dbReference>
<reference evidence="2" key="1">
    <citation type="submission" date="2021-03" db="EMBL/GenBank/DDBJ databases">
        <authorList>
            <person name="Wang G."/>
        </authorList>
    </citation>
    <scope>NUCLEOTIDE SEQUENCE</scope>
    <source>
        <strain evidence="2">KCTC 12899</strain>
    </source>
</reference>
<dbReference type="InterPro" id="IPR019734">
    <property type="entry name" value="TPR_rpt"/>
</dbReference>
<evidence type="ECO:0000313" key="2">
    <source>
        <dbReference type="EMBL" id="MBO1321699.1"/>
    </source>
</evidence>
<dbReference type="SMART" id="SM00028">
    <property type="entry name" value="TPR"/>
    <property type="match status" value="2"/>
</dbReference>
<dbReference type="PROSITE" id="PS50005">
    <property type="entry name" value="TPR"/>
    <property type="match status" value="2"/>
</dbReference>
<proteinExistence type="predicted"/>
<sequence>MKRMICFVLVGFFLNGCGETATDLARNGYRALDQHQFQEAASYYEEALTLEPDDQDARLWLACAYIGLGRHERASAEIAAFKKHRFYDAIILAGFLKHQELADLEGVYSNSLMAAAYLRRGVDYTCDAHFDEAMTNFETARRFDPKDGMIDFQIARLIVETQPEVAVFYLERGFSKRHQGNSYLEDHPQFEQLEGYEPFDQLRVRVLGKQARP</sequence>
<gene>
    <name evidence="2" type="ORF">J3U88_24685</name>
</gene>
<evidence type="ECO:0000256" key="1">
    <source>
        <dbReference type="PROSITE-ProRule" id="PRU00339"/>
    </source>
</evidence>
<evidence type="ECO:0000313" key="3">
    <source>
        <dbReference type="Proteomes" id="UP000664417"/>
    </source>
</evidence>
<keyword evidence="3" id="KW-1185">Reference proteome</keyword>
<dbReference type="Gene3D" id="1.25.40.10">
    <property type="entry name" value="Tetratricopeptide repeat domain"/>
    <property type="match status" value="1"/>
</dbReference>
<dbReference type="SUPFAM" id="SSF48452">
    <property type="entry name" value="TPR-like"/>
    <property type="match status" value="1"/>
</dbReference>
<dbReference type="InterPro" id="IPR011990">
    <property type="entry name" value="TPR-like_helical_dom_sf"/>
</dbReference>
<dbReference type="EMBL" id="JAFREP010000026">
    <property type="protein sequence ID" value="MBO1321699.1"/>
    <property type="molecule type" value="Genomic_DNA"/>
</dbReference>
<organism evidence="2 3">
    <name type="scientific">Acanthopleuribacter pedis</name>
    <dbReference type="NCBI Taxonomy" id="442870"/>
    <lineage>
        <taxon>Bacteria</taxon>
        <taxon>Pseudomonadati</taxon>
        <taxon>Acidobacteriota</taxon>
        <taxon>Holophagae</taxon>
        <taxon>Acanthopleuribacterales</taxon>
        <taxon>Acanthopleuribacteraceae</taxon>
        <taxon>Acanthopleuribacter</taxon>
    </lineage>
</organism>
<keyword evidence="1" id="KW-0802">TPR repeat</keyword>
<accession>A0A8J7QCP4</accession>
<feature type="repeat" description="TPR" evidence="1">
    <location>
        <begin position="21"/>
        <end position="54"/>
    </location>
</feature>